<evidence type="ECO:0008006" key="8">
    <source>
        <dbReference type="Google" id="ProtNLM"/>
    </source>
</evidence>
<evidence type="ECO:0000256" key="1">
    <source>
        <dbReference type="ARBA" id="ARBA00001971"/>
    </source>
</evidence>
<sequence length="502" mass="57064">MLADHSLTFVYSLAIILILTSIYNYLTSPLRAIPGPLFARFSRLWYLFNISSGHFEKSTASLHTRHGKIVRLSPNQYSINDPTAFQTIYKSRPEFRKSDFYAAWETPGKLNIFTQRDVATHARDRKKFHAAYTMSTMTTYKKYVDDCVSILCQRLEERMGQEVDMAWWLQCFAFDVIGEISYSKRFGFLDKCEDQEGLIENVGRTTRYSLVMGVVPEWHGFCFGVLVLLGRMGVGKGAGKKFLRDFTLKSLEEKQEALEKGREEDGDDKPKDFMTKFIEQNHSDPSTFTLDDAINGVMGNINAGSDTTGVALSAIVYYLVSTPSALQKLRDELSQHQVSDPITFKEAQSLPYLQAVIKEAMRLHPSIAVQLPRVVPEGGTTIAGQFFPAGTVVGVNPYVLHRDKDVYGEDAETFRPERWLKSDTDPETLARMESSWCPFGAGSRTCIGRNVSLLEISKLVPELVRRFEFEMGGELERDGLRTRGEFFLHVENLRLRVWRLRG</sequence>
<comment type="caution">
    <text evidence="6">The sequence shown here is derived from an EMBL/GenBank/DDBJ whole genome shotgun (WGS) entry which is preliminary data.</text>
</comment>
<dbReference type="CDD" id="cd11060">
    <property type="entry name" value="CYP57A1-like"/>
    <property type="match status" value="1"/>
</dbReference>
<evidence type="ECO:0000256" key="3">
    <source>
        <dbReference type="ARBA" id="ARBA00023004"/>
    </source>
</evidence>
<keyword evidence="4" id="KW-0503">Monooxygenase</keyword>
<dbReference type="PRINTS" id="PR00463">
    <property type="entry name" value="EP450I"/>
</dbReference>
<evidence type="ECO:0000313" key="6">
    <source>
        <dbReference type="EMBL" id="KAK4500741.1"/>
    </source>
</evidence>
<dbReference type="Gene3D" id="1.10.630.10">
    <property type="entry name" value="Cytochrome P450"/>
    <property type="match status" value="1"/>
</dbReference>
<proteinExistence type="inferred from homology"/>
<organism evidence="6 7">
    <name type="scientific">Zasmidium cellare</name>
    <name type="common">Wine cellar mold</name>
    <name type="synonym">Racodium cellare</name>
    <dbReference type="NCBI Taxonomy" id="395010"/>
    <lineage>
        <taxon>Eukaryota</taxon>
        <taxon>Fungi</taxon>
        <taxon>Dikarya</taxon>
        <taxon>Ascomycota</taxon>
        <taxon>Pezizomycotina</taxon>
        <taxon>Dothideomycetes</taxon>
        <taxon>Dothideomycetidae</taxon>
        <taxon>Mycosphaerellales</taxon>
        <taxon>Mycosphaerellaceae</taxon>
        <taxon>Zasmidium</taxon>
    </lineage>
</organism>
<keyword evidence="5" id="KW-0472">Membrane</keyword>
<keyword evidence="5" id="KW-1133">Transmembrane helix</keyword>
<evidence type="ECO:0000256" key="2">
    <source>
        <dbReference type="ARBA" id="ARBA00022723"/>
    </source>
</evidence>
<evidence type="ECO:0000313" key="7">
    <source>
        <dbReference type="Proteomes" id="UP001305779"/>
    </source>
</evidence>
<dbReference type="SUPFAM" id="SSF48264">
    <property type="entry name" value="Cytochrome P450"/>
    <property type="match status" value="1"/>
</dbReference>
<name>A0ABR0EHN2_ZASCE</name>
<keyword evidence="3 4" id="KW-0408">Iron</keyword>
<dbReference type="PRINTS" id="PR00385">
    <property type="entry name" value="P450"/>
</dbReference>
<keyword evidence="5" id="KW-0812">Transmembrane</keyword>
<dbReference type="InterPro" id="IPR001128">
    <property type="entry name" value="Cyt_P450"/>
</dbReference>
<dbReference type="InterPro" id="IPR017972">
    <property type="entry name" value="Cyt_P450_CS"/>
</dbReference>
<gene>
    <name evidence="6" type="ORF">PRZ48_008931</name>
</gene>
<evidence type="ECO:0000256" key="4">
    <source>
        <dbReference type="RuleBase" id="RU000461"/>
    </source>
</evidence>
<dbReference type="PANTHER" id="PTHR24305">
    <property type="entry name" value="CYTOCHROME P450"/>
    <property type="match status" value="1"/>
</dbReference>
<evidence type="ECO:0000256" key="5">
    <source>
        <dbReference type="SAM" id="Phobius"/>
    </source>
</evidence>
<protein>
    <recommendedName>
        <fullName evidence="8">Cytochrome P450</fullName>
    </recommendedName>
</protein>
<comment type="cofactor">
    <cofactor evidence="1">
        <name>heme</name>
        <dbReference type="ChEBI" id="CHEBI:30413"/>
    </cofactor>
</comment>
<reference evidence="6 7" key="1">
    <citation type="journal article" date="2023" name="G3 (Bethesda)">
        <title>A chromosome-level genome assembly of Zasmidium syzygii isolated from banana leaves.</title>
        <authorList>
            <person name="van Westerhoven A.C."/>
            <person name="Mehrabi R."/>
            <person name="Talebi R."/>
            <person name="Steentjes M.B.F."/>
            <person name="Corcolon B."/>
            <person name="Chong P.A."/>
            <person name="Kema G.H.J."/>
            <person name="Seidl M.F."/>
        </authorList>
    </citation>
    <scope>NUCLEOTIDE SEQUENCE [LARGE SCALE GENOMIC DNA]</scope>
    <source>
        <strain evidence="6 7">P124</strain>
    </source>
</reference>
<dbReference type="PANTHER" id="PTHR24305:SF190">
    <property type="entry name" value="P450, PUTATIVE (EUROFUNG)-RELATED"/>
    <property type="match status" value="1"/>
</dbReference>
<dbReference type="EMBL" id="JAXOVC010000006">
    <property type="protein sequence ID" value="KAK4500741.1"/>
    <property type="molecule type" value="Genomic_DNA"/>
</dbReference>
<keyword evidence="4" id="KW-0560">Oxidoreductase</keyword>
<keyword evidence="7" id="KW-1185">Reference proteome</keyword>
<comment type="similarity">
    <text evidence="4">Belongs to the cytochrome P450 family.</text>
</comment>
<keyword evidence="2 4" id="KW-0479">Metal-binding</keyword>
<dbReference type="InterPro" id="IPR002401">
    <property type="entry name" value="Cyt_P450_E_grp-I"/>
</dbReference>
<dbReference type="InterPro" id="IPR036396">
    <property type="entry name" value="Cyt_P450_sf"/>
</dbReference>
<feature type="transmembrane region" description="Helical" evidence="5">
    <location>
        <begin position="7"/>
        <end position="26"/>
    </location>
</feature>
<dbReference type="Pfam" id="PF00067">
    <property type="entry name" value="p450"/>
    <property type="match status" value="1"/>
</dbReference>
<dbReference type="InterPro" id="IPR050121">
    <property type="entry name" value="Cytochrome_P450_monoxygenase"/>
</dbReference>
<dbReference type="Proteomes" id="UP001305779">
    <property type="component" value="Unassembled WGS sequence"/>
</dbReference>
<dbReference type="PROSITE" id="PS00086">
    <property type="entry name" value="CYTOCHROME_P450"/>
    <property type="match status" value="1"/>
</dbReference>
<keyword evidence="4" id="KW-0349">Heme</keyword>
<accession>A0ABR0EHN2</accession>